<protein>
    <recommendedName>
        <fullName evidence="2">WAP domain-containing protein</fullName>
    </recommendedName>
</protein>
<evidence type="ECO:0000259" key="2">
    <source>
        <dbReference type="PROSITE" id="PS51390"/>
    </source>
</evidence>
<gene>
    <name evidence="3" type="ORF">GDO81_014984</name>
</gene>
<feature type="region of interest" description="Disordered" evidence="1">
    <location>
        <begin position="149"/>
        <end position="174"/>
    </location>
</feature>
<keyword evidence="4" id="KW-1185">Reference proteome</keyword>
<evidence type="ECO:0000256" key="1">
    <source>
        <dbReference type="SAM" id="MobiDB-lite"/>
    </source>
</evidence>
<dbReference type="Gene3D" id="4.10.75.10">
    <property type="entry name" value="Elafin-like"/>
    <property type="match status" value="1"/>
</dbReference>
<reference evidence="3" key="1">
    <citation type="thesis" date="2020" institute="ProQuest LLC" country="789 East Eisenhower Parkway, Ann Arbor, MI, USA">
        <title>Comparative Genomics and Chromosome Evolution.</title>
        <authorList>
            <person name="Mudd A.B."/>
        </authorList>
    </citation>
    <scope>NUCLEOTIDE SEQUENCE</scope>
    <source>
        <strain evidence="3">237g6f4</strain>
        <tissue evidence="3">Blood</tissue>
    </source>
</reference>
<sequence length="174" mass="19461">MGIYKVMDIVSDIHSNMAPPRRIVLLTLCAILAGIHLTSGFILRRPKGECPAVPPGVRCIPGSRNFCETSEECDWNKMCCSNGCVKICMIVSRGADPVPNKPPLFGPFQPPVKPDIPFPYDPYNPYNKYPPPNPLPDFRPDLPPYYFPPMDPENYRPDDDHLPVFPGGGYNDFP</sequence>
<dbReference type="GO" id="GO:0030414">
    <property type="term" value="F:peptidase inhibitor activity"/>
    <property type="evidence" value="ECO:0007669"/>
    <property type="project" value="InterPro"/>
</dbReference>
<feature type="compositionally biased region" description="Basic and acidic residues" evidence="1">
    <location>
        <begin position="153"/>
        <end position="162"/>
    </location>
</feature>
<evidence type="ECO:0000313" key="3">
    <source>
        <dbReference type="EMBL" id="KAG8560448.1"/>
    </source>
</evidence>
<proteinExistence type="predicted"/>
<dbReference type="Proteomes" id="UP000824782">
    <property type="component" value="Unassembled WGS sequence"/>
</dbReference>
<dbReference type="InterPro" id="IPR008197">
    <property type="entry name" value="WAP_dom"/>
</dbReference>
<dbReference type="PROSITE" id="PS51390">
    <property type="entry name" value="WAP"/>
    <property type="match status" value="1"/>
</dbReference>
<name>A0AAV7AK25_ENGPU</name>
<dbReference type="EMBL" id="WNYA01000007">
    <property type="protein sequence ID" value="KAG8560448.1"/>
    <property type="molecule type" value="Genomic_DNA"/>
</dbReference>
<dbReference type="AlphaFoldDB" id="A0AAV7AK25"/>
<dbReference type="InterPro" id="IPR036645">
    <property type="entry name" value="Elafin-like_sf"/>
</dbReference>
<accession>A0AAV7AK25</accession>
<evidence type="ECO:0000313" key="4">
    <source>
        <dbReference type="Proteomes" id="UP000824782"/>
    </source>
</evidence>
<comment type="caution">
    <text evidence="3">The sequence shown here is derived from an EMBL/GenBank/DDBJ whole genome shotgun (WGS) entry which is preliminary data.</text>
</comment>
<dbReference type="GO" id="GO:0005576">
    <property type="term" value="C:extracellular region"/>
    <property type="evidence" value="ECO:0007669"/>
    <property type="project" value="InterPro"/>
</dbReference>
<feature type="domain" description="WAP" evidence="2">
    <location>
        <begin position="44"/>
        <end position="92"/>
    </location>
</feature>
<organism evidence="3 4">
    <name type="scientific">Engystomops pustulosus</name>
    <name type="common">Tungara frog</name>
    <name type="synonym">Physalaemus pustulosus</name>
    <dbReference type="NCBI Taxonomy" id="76066"/>
    <lineage>
        <taxon>Eukaryota</taxon>
        <taxon>Metazoa</taxon>
        <taxon>Chordata</taxon>
        <taxon>Craniata</taxon>
        <taxon>Vertebrata</taxon>
        <taxon>Euteleostomi</taxon>
        <taxon>Amphibia</taxon>
        <taxon>Batrachia</taxon>
        <taxon>Anura</taxon>
        <taxon>Neobatrachia</taxon>
        <taxon>Hyloidea</taxon>
        <taxon>Leptodactylidae</taxon>
        <taxon>Leiuperinae</taxon>
        <taxon>Engystomops</taxon>
    </lineage>
</organism>
<dbReference type="SUPFAM" id="SSF57256">
    <property type="entry name" value="Elafin-like"/>
    <property type="match status" value="1"/>
</dbReference>
<dbReference type="Pfam" id="PF00095">
    <property type="entry name" value="WAP"/>
    <property type="match status" value="1"/>
</dbReference>